<dbReference type="CDD" id="cd00761">
    <property type="entry name" value="Glyco_tranf_GTA_type"/>
    <property type="match status" value="1"/>
</dbReference>
<evidence type="ECO:0000313" key="3">
    <source>
        <dbReference type="Proteomes" id="UP000824048"/>
    </source>
</evidence>
<gene>
    <name evidence="2" type="ORF">H9811_01590</name>
</gene>
<dbReference type="EMBL" id="DXBP01000006">
    <property type="protein sequence ID" value="HIZ41234.1"/>
    <property type="molecule type" value="Genomic_DNA"/>
</dbReference>
<organism evidence="2 3">
    <name type="scientific">Candidatus Gemmiger excrementigallinarum</name>
    <dbReference type="NCBI Taxonomy" id="2838609"/>
    <lineage>
        <taxon>Bacteria</taxon>
        <taxon>Bacillati</taxon>
        <taxon>Bacillota</taxon>
        <taxon>Clostridia</taxon>
        <taxon>Eubacteriales</taxon>
        <taxon>Gemmiger</taxon>
    </lineage>
</organism>
<feature type="domain" description="Glycosyltransferase 2-like" evidence="1">
    <location>
        <begin position="7"/>
        <end position="120"/>
    </location>
</feature>
<dbReference type="PANTHER" id="PTHR43685:SF2">
    <property type="entry name" value="GLYCOSYLTRANSFERASE 2-LIKE DOMAIN-CONTAINING PROTEIN"/>
    <property type="match status" value="1"/>
</dbReference>
<proteinExistence type="predicted"/>
<reference evidence="2" key="1">
    <citation type="journal article" date="2021" name="PeerJ">
        <title>Extensive microbial diversity within the chicken gut microbiome revealed by metagenomics and culture.</title>
        <authorList>
            <person name="Gilroy R."/>
            <person name="Ravi A."/>
            <person name="Getino M."/>
            <person name="Pursley I."/>
            <person name="Horton D.L."/>
            <person name="Alikhan N.F."/>
            <person name="Baker D."/>
            <person name="Gharbi K."/>
            <person name="Hall N."/>
            <person name="Watson M."/>
            <person name="Adriaenssens E.M."/>
            <person name="Foster-Nyarko E."/>
            <person name="Jarju S."/>
            <person name="Secka A."/>
            <person name="Antonio M."/>
            <person name="Oren A."/>
            <person name="Chaudhuri R.R."/>
            <person name="La Ragione R."/>
            <person name="Hildebrand F."/>
            <person name="Pallen M.J."/>
        </authorList>
    </citation>
    <scope>NUCLEOTIDE SEQUENCE</scope>
    <source>
        <strain evidence="2">ChiSxjej1B13-11774</strain>
    </source>
</reference>
<name>A0A9D2EP08_9FIRM</name>
<dbReference type="Proteomes" id="UP000824048">
    <property type="component" value="Unassembled WGS sequence"/>
</dbReference>
<evidence type="ECO:0000259" key="1">
    <source>
        <dbReference type="Pfam" id="PF00535"/>
    </source>
</evidence>
<dbReference type="SUPFAM" id="SSF53448">
    <property type="entry name" value="Nucleotide-diphospho-sugar transferases"/>
    <property type="match status" value="1"/>
</dbReference>
<dbReference type="InterPro" id="IPR050834">
    <property type="entry name" value="Glycosyltransf_2"/>
</dbReference>
<dbReference type="Gene3D" id="3.90.550.10">
    <property type="entry name" value="Spore Coat Polysaccharide Biosynthesis Protein SpsA, Chain A"/>
    <property type="match status" value="1"/>
</dbReference>
<reference evidence="2" key="2">
    <citation type="submission" date="2021-04" db="EMBL/GenBank/DDBJ databases">
        <authorList>
            <person name="Gilroy R."/>
        </authorList>
    </citation>
    <scope>NUCLEOTIDE SEQUENCE</scope>
    <source>
        <strain evidence="2">ChiSxjej1B13-11774</strain>
    </source>
</reference>
<protein>
    <submittedName>
        <fullName evidence="2">Glycosyltransferase</fullName>
    </submittedName>
</protein>
<dbReference type="InterPro" id="IPR001173">
    <property type="entry name" value="Glyco_trans_2-like"/>
</dbReference>
<dbReference type="AlphaFoldDB" id="A0A9D2EP08"/>
<sequence>MNPWKTSIIIPCYRAAGTLRKAVQSALTGAPADTELLLVDDGSPDETGALCDQLAAGDPRIRALHRPNGGAGAARNTGLDAARGDWVLFLDADDELLPGLWEALERLPVTDEGMILFGLRRASTGEDVTPAPLAEGRYAGLAALQSRLSALLFDTGLLAAPYPKLFRRSTIGTLRFDQSLKINEDVLFNILFLQKTTAIYCLCGVYYKQNDLEAGSLSRSLRGDLLDAEAVTRPALEALLLQNGLDPAPYLHTSRVRACLNQYGLLTGCRGTIPLGQRRALFARILADSDARAALTDRLRRDPNRLLAIPYRIGVTCRWPGFLAAYTLAKQRFL</sequence>
<evidence type="ECO:0000313" key="2">
    <source>
        <dbReference type="EMBL" id="HIZ41234.1"/>
    </source>
</evidence>
<accession>A0A9D2EP08</accession>
<dbReference type="PANTHER" id="PTHR43685">
    <property type="entry name" value="GLYCOSYLTRANSFERASE"/>
    <property type="match status" value="1"/>
</dbReference>
<dbReference type="Pfam" id="PF00535">
    <property type="entry name" value="Glycos_transf_2"/>
    <property type="match status" value="1"/>
</dbReference>
<comment type="caution">
    <text evidence="2">The sequence shown here is derived from an EMBL/GenBank/DDBJ whole genome shotgun (WGS) entry which is preliminary data.</text>
</comment>
<dbReference type="InterPro" id="IPR029044">
    <property type="entry name" value="Nucleotide-diphossugar_trans"/>
</dbReference>